<accession>A0A0F8ZSS0</accession>
<feature type="transmembrane region" description="Helical" evidence="1">
    <location>
        <begin position="12"/>
        <end position="32"/>
    </location>
</feature>
<evidence type="ECO:0000259" key="2">
    <source>
        <dbReference type="Pfam" id="PF09822"/>
    </source>
</evidence>
<reference evidence="4" key="1">
    <citation type="journal article" date="2015" name="Nature">
        <title>Complex archaea that bridge the gap between prokaryotes and eukaryotes.</title>
        <authorList>
            <person name="Spang A."/>
            <person name="Saw J.H."/>
            <person name="Jorgensen S.L."/>
            <person name="Zaremba-Niedzwiedzka K."/>
            <person name="Martijn J."/>
            <person name="Lind A.E."/>
            <person name="van Eijk R."/>
            <person name="Schleper C."/>
            <person name="Guy L."/>
            <person name="Ettema T.J."/>
        </authorList>
    </citation>
    <scope>NUCLEOTIDE SEQUENCE</scope>
</reference>
<dbReference type="Pfam" id="PF23357">
    <property type="entry name" value="DUF7088"/>
    <property type="match status" value="1"/>
</dbReference>
<feature type="domain" description="DUF7088" evidence="3">
    <location>
        <begin position="39"/>
        <end position="150"/>
    </location>
</feature>
<keyword evidence="1" id="KW-0472">Membrane</keyword>
<feature type="domain" description="ABC-type uncharacterised transport system" evidence="2">
    <location>
        <begin position="198"/>
        <end position="383"/>
    </location>
</feature>
<dbReference type="InterPro" id="IPR019863">
    <property type="entry name" value="Motility-assoc_ABC-rel_GldG"/>
</dbReference>
<keyword evidence="1" id="KW-0812">Transmembrane</keyword>
<dbReference type="AlphaFoldDB" id="A0A0F8ZSS0"/>
<name>A0A0F8ZSS0_9ZZZZ</name>
<dbReference type="InterPro" id="IPR055396">
    <property type="entry name" value="DUF7088"/>
</dbReference>
<comment type="caution">
    <text evidence="4">The sequence shown here is derived from an EMBL/GenBank/DDBJ whole genome shotgun (WGS) entry which is preliminary data.</text>
</comment>
<dbReference type="EMBL" id="LAZR01049700">
    <property type="protein sequence ID" value="KKK89030.1"/>
    <property type="molecule type" value="Genomic_DNA"/>
</dbReference>
<keyword evidence="1" id="KW-1133">Transmembrane helix</keyword>
<proteinExistence type="predicted"/>
<protein>
    <submittedName>
        <fullName evidence="4">Uncharacterized protein</fullName>
    </submittedName>
</protein>
<dbReference type="InterPro" id="IPR019196">
    <property type="entry name" value="ABC_transp_unknown"/>
</dbReference>
<feature type="non-terminal residue" evidence="4">
    <location>
        <position position="383"/>
    </location>
</feature>
<organism evidence="4">
    <name type="scientific">marine sediment metagenome</name>
    <dbReference type="NCBI Taxonomy" id="412755"/>
    <lineage>
        <taxon>unclassified sequences</taxon>
        <taxon>metagenomes</taxon>
        <taxon>ecological metagenomes</taxon>
    </lineage>
</organism>
<sequence>MKRKQLKRTHILQLITTLAIILLINYIGSFLFTRIDLTEEKRYSLAPETRQIIRDLDDVIYVRVYLDGELPMGFTRLKTAINELLDEFRAYAPRNIQYEFIDPSADPDSRIRNNVFTQLYEAGLQPTNAQVRQKDGSVSQKIVFPGAILTYREVEIPLNLLKNNHGLSGEVNLHQSIQALEYELVSMIRNLSSETIEKVAFLEGHGELDAYHVGDITKGLANFYQVDRGAINGRLGLLDPYSAVIIAKPVETFPEEDKFVIDQYIMNGGKVLWLIDPVMVSMDSLFMGNTVAYYESLNLEDQLFRYGIRLNPNLVKDIQCNVIPVNKGVLGGQDNWQLSPWFYYPILSPGNDHLITRALNMILINYGSVIDTVGEDSGVRKTV</sequence>
<dbReference type="NCBIfam" id="TIGR03521">
    <property type="entry name" value="GldG"/>
    <property type="match status" value="1"/>
</dbReference>
<evidence type="ECO:0000313" key="4">
    <source>
        <dbReference type="EMBL" id="KKK89030.1"/>
    </source>
</evidence>
<dbReference type="Pfam" id="PF09822">
    <property type="entry name" value="ABC_transp_aux"/>
    <property type="match status" value="1"/>
</dbReference>
<gene>
    <name evidence="4" type="ORF">LCGC14_2737220</name>
</gene>
<evidence type="ECO:0000259" key="3">
    <source>
        <dbReference type="Pfam" id="PF23357"/>
    </source>
</evidence>
<evidence type="ECO:0000256" key="1">
    <source>
        <dbReference type="SAM" id="Phobius"/>
    </source>
</evidence>